<organism evidence="1 2">
    <name type="scientific">Rotaria magnacalcarata</name>
    <dbReference type="NCBI Taxonomy" id="392030"/>
    <lineage>
        <taxon>Eukaryota</taxon>
        <taxon>Metazoa</taxon>
        <taxon>Spiralia</taxon>
        <taxon>Gnathifera</taxon>
        <taxon>Rotifera</taxon>
        <taxon>Eurotatoria</taxon>
        <taxon>Bdelloidea</taxon>
        <taxon>Philodinida</taxon>
        <taxon>Philodinidae</taxon>
        <taxon>Rotaria</taxon>
    </lineage>
</organism>
<accession>A0A816YT75</accession>
<protein>
    <submittedName>
        <fullName evidence="1">Uncharacterized protein</fullName>
    </submittedName>
</protein>
<comment type="caution">
    <text evidence="1">The sequence shown here is derived from an EMBL/GenBank/DDBJ whole genome shotgun (WGS) entry which is preliminary data.</text>
</comment>
<sequence length="275" mass="31913">MVNKSNSQYLTVSNKDKDDLCDHNHEIIEELILSKNKSDSLLNKNRFKTQNDEGSHHFNRQLTSTSQYEDSELQDDDNNPFIFISKGCKEIMKRAQRIVLKTMTPILLNKANQQNQAATTVDQKINISQHALNYAVEQHFPPIDIKCTPKLIDHDKGKEIIKAILIHIEKDFKKLNKHYAMPLRLEYWYIDKNGDLICFTKYTELFVYLSESHNYPTALVQTNILPSPPKHLPSQQLLILKYVPNYSTLEEIQNEINLHTNSLFNIEEMNGSKNG</sequence>
<dbReference type="EMBL" id="CAJNRF010015147">
    <property type="protein sequence ID" value="CAF2167204.1"/>
    <property type="molecule type" value="Genomic_DNA"/>
</dbReference>
<evidence type="ECO:0000313" key="2">
    <source>
        <dbReference type="Proteomes" id="UP000663856"/>
    </source>
</evidence>
<name>A0A816YT75_9BILA</name>
<dbReference type="Proteomes" id="UP000663856">
    <property type="component" value="Unassembled WGS sequence"/>
</dbReference>
<proteinExistence type="predicted"/>
<dbReference type="AlphaFoldDB" id="A0A816YT75"/>
<gene>
    <name evidence="1" type="ORF">WKI299_LOCUS32742</name>
</gene>
<reference evidence="1" key="1">
    <citation type="submission" date="2021-02" db="EMBL/GenBank/DDBJ databases">
        <authorList>
            <person name="Nowell W R."/>
        </authorList>
    </citation>
    <scope>NUCLEOTIDE SEQUENCE</scope>
</reference>
<evidence type="ECO:0000313" key="1">
    <source>
        <dbReference type="EMBL" id="CAF2167204.1"/>
    </source>
</evidence>